<proteinExistence type="predicted"/>
<organism evidence="3 4">
    <name type="scientific">Adineta steineri</name>
    <dbReference type="NCBI Taxonomy" id="433720"/>
    <lineage>
        <taxon>Eukaryota</taxon>
        <taxon>Metazoa</taxon>
        <taxon>Spiralia</taxon>
        <taxon>Gnathifera</taxon>
        <taxon>Rotifera</taxon>
        <taxon>Eurotatoria</taxon>
        <taxon>Bdelloidea</taxon>
        <taxon>Adinetida</taxon>
        <taxon>Adinetidae</taxon>
        <taxon>Adineta</taxon>
    </lineage>
</organism>
<dbReference type="Proteomes" id="UP000663891">
    <property type="component" value="Unassembled WGS sequence"/>
</dbReference>
<feature type="region of interest" description="Disordered" evidence="1">
    <location>
        <begin position="183"/>
        <end position="216"/>
    </location>
</feature>
<name>A0A814UY41_9BILA</name>
<feature type="compositionally biased region" description="Polar residues" evidence="1">
    <location>
        <begin position="137"/>
        <end position="163"/>
    </location>
</feature>
<feature type="region of interest" description="Disordered" evidence="1">
    <location>
        <begin position="137"/>
        <end position="170"/>
    </location>
</feature>
<feature type="compositionally biased region" description="Polar residues" evidence="1">
    <location>
        <begin position="414"/>
        <end position="430"/>
    </location>
</feature>
<feature type="region of interest" description="Disordered" evidence="1">
    <location>
        <begin position="269"/>
        <end position="362"/>
    </location>
</feature>
<feature type="region of interest" description="Disordered" evidence="1">
    <location>
        <begin position="73"/>
        <end position="100"/>
    </location>
</feature>
<accession>A0A814UY41</accession>
<feature type="compositionally biased region" description="Low complexity" evidence="1">
    <location>
        <begin position="348"/>
        <end position="360"/>
    </location>
</feature>
<feature type="compositionally biased region" description="Low complexity" evidence="1">
    <location>
        <begin position="269"/>
        <end position="285"/>
    </location>
</feature>
<dbReference type="InterPro" id="IPR048386">
    <property type="entry name" value="Med15_C"/>
</dbReference>
<feature type="compositionally biased region" description="Low complexity" evidence="1">
    <location>
        <begin position="74"/>
        <end position="100"/>
    </location>
</feature>
<dbReference type="EMBL" id="CAJNON010000297">
    <property type="protein sequence ID" value="CAF1178143.1"/>
    <property type="molecule type" value="Genomic_DNA"/>
</dbReference>
<comment type="caution">
    <text evidence="3">The sequence shown here is derived from an EMBL/GenBank/DDBJ whole genome shotgun (WGS) entry which is preliminary data.</text>
</comment>
<dbReference type="AlphaFoldDB" id="A0A814UY41"/>
<evidence type="ECO:0000313" key="3">
    <source>
        <dbReference type="EMBL" id="CAF1178143.1"/>
    </source>
</evidence>
<feature type="domain" description="ARC105/Med15 mediator subunit C-terminal" evidence="2">
    <location>
        <begin position="648"/>
        <end position="732"/>
    </location>
</feature>
<dbReference type="OrthoDB" id="10055322at2759"/>
<sequence>MMTDTAAQQLIDTNGQPLVTQQERQAMVNKLSTHWTQDLSTRVENMAFEKSGGRKPLYLKAVQNYYQHIQTAYQNRSNQQQQQQQQQTLQSLNNNNNNNSVQYLNQQVNSSQQQQQPSITMISQPQLAQMLNQQNRFNPVQPSLPSRMPNPQTSMMNTQSPIPNQGPRLREPQKFNQSTLNSTTYTVSPHNSASSPLIPTNDLSSNYATPQQQQQSQLTNINLSDYLSQQNRYVNPRARTATSLNGNFPQQTSSNNSNDVLHQFIAGNSSTNSVTSSSASSPINTPMTNTSSTGDRLLQRILTSNPDGTSNTMSLTNRQSTLQQPTPSNMPQPNRSVNPTNSNNPLRPSLLSQQPSPSSSVILMPTVPQISNVQIQPSSNVTIQQSSLNNNNNNNVNGSFASRIQAMQQLPSSVTMNSSTPLQNNYSSPVDRSAPLSGSGSISSPDEETINLIKYFKENLGKLQLYCQKYTNEGNQNKARNLQLLYEQMVQFINNPTYESLPNAKNLRDSLERASNRSQQPNAVPVNVPVPNPPTQQINDINQFEKSFTEFLSRDQKKRLFFSKLFIEPLNNVINGIPHKKVRLDNDYNNSNRITQQIIPSNQSSLISQLNDEFNLLPANIFSIELLPVSHVVKTIQLNDEYLGRKGLVLRCKLLEPFIPIIQPLRIKISTRYPDEQPEILSLTKTMPPKLEFTDGHPYFEQISMLFISYLFKLPPQHTVTDILNIWRQSVQAAL</sequence>
<feature type="region of interest" description="Disordered" evidence="1">
    <location>
        <begin position="414"/>
        <end position="444"/>
    </location>
</feature>
<gene>
    <name evidence="3" type="ORF">VCS650_LOCUS24327</name>
</gene>
<evidence type="ECO:0000313" key="4">
    <source>
        <dbReference type="Proteomes" id="UP000663891"/>
    </source>
</evidence>
<reference evidence="3" key="1">
    <citation type="submission" date="2021-02" db="EMBL/GenBank/DDBJ databases">
        <authorList>
            <person name="Nowell W R."/>
        </authorList>
    </citation>
    <scope>NUCLEOTIDE SEQUENCE</scope>
</reference>
<evidence type="ECO:0000259" key="2">
    <source>
        <dbReference type="Pfam" id="PF21539"/>
    </source>
</evidence>
<dbReference type="Pfam" id="PF21539">
    <property type="entry name" value="Med15_C"/>
    <property type="match status" value="1"/>
</dbReference>
<feature type="compositionally biased region" description="Polar residues" evidence="1">
    <location>
        <begin position="301"/>
        <end position="346"/>
    </location>
</feature>
<evidence type="ECO:0000256" key="1">
    <source>
        <dbReference type="SAM" id="MobiDB-lite"/>
    </source>
</evidence>
<protein>
    <recommendedName>
        <fullName evidence="2">ARC105/Med15 mediator subunit C-terminal domain-containing protein</fullName>
    </recommendedName>
</protein>
<feature type="compositionally biased region" description="Polar residues" evidence="1">
    <location>
        <begin position="183"/>
        <end position="210"/>
    </location>
</feature>
<feature type="region of interest" description="Disordered" evidence="1">
    <location>
        <begin position="509"/>
        <end position="535"/>
    </location>
</feature>